<feature type="region of interest" description="Disordered" evidence="1">
    <location>
        <begin position="42"/>
        <end position="86"/>
    </location>
</feature>
<gene>
    <name evidence="2" type="ORF">Vretimale_16918</name>
</gene>
<name>A0A8J4LX95_9CHLO</name>
<evidence type="ECO:0008006" key="4">
    <source>
        <dbReference type="Google" id="ProtNLM"/>
    </source>
</evidence>
<comment type="caution">
    <text evidence="2">The sequence shown here is derived from an EMBL/GenBank/DDBJ whole genome shotgun (WGS) entry which is preliminary data.</text>
</comment>
<accession>A0A8J4LX95</accession>
<sequence length="294" mass="31511">MDALADPAVRAALVRSLSNDPVERAHQLVRLNQFLSEQFWGPSNEPEIPSHQRRGPADQPAAGPSRRPSRWAPESDPRDLPMPAPTVVVPETTFAPVSGSARPAATIPVPAQADTTPTAGTASVLGAAAAPAVPAPAPPVPVIPVALDAGASTGAGPSVPPPVANREEVRVAIPTPVLEIEAKEDVRRLPSKVRAFIRNCEHLFSLTSWGSRDGGRCLFLTNALKGKAKDWLDDWAMHRRTYTSAELLQALEARFAPQIASRETEARQKLASKGYRMRPGETVAAYQSRFEAIL</sequence>
<dbReference type="AlphaFoldDB" id="A0A8J4LX95"/>
<organism evidence="2 3">
    <name type="scientific">Volvox reticuliferus</name>
    <dbReference type="NCBI Taxonomy" id="1737510"/>
    <lineage>
        <taxon>Eukaryota</taxon>
        <taxon>Viridiplantae</taxon>
        <taxon>Chlorophyta</taxon>
        <taxon>core chlorophytes</taxon>
        <taxon>Chlorophyceae</taxon>
        <taxon>CS clade</taxon>
        <taxon>Chlamydomonadales</taxon>
        <taxon>Volvocaceae</taxon>
        <taxon>Volvox</taxon>
    </lineage>
</organism>
<evidence type="ECO:0000256" key="1">
    <source>
        <dbReference type="SAM" id="MobiDB-lite"/>
    </source>
</evidence>
<evidence type="ECO:0000313" key="2">
    <source>
        <dbReference type="EMBL" id="GIM13843.1"/>
    </source>
</evidence>
<evidence type="ECO:0000313" key="3">
    <source>
        <dbReference type="Proteomes" id="UP000722791"/>
    </source>
</evidence>
<dbReference type="EMBL" id="BNCQ01000052">
    <property type="protein sequence ID" value="GIM13843.1"/>
    <property type="molecule type" value="Genomic_DNA"/>
</dbReference>
<proteinExistence type="predicted"/>
<dbReference type="Proteomes" id="UP000722791">
    <property type="component" value="Unassembled WGS sequence"/>
</dbReference>
<reference evidence="2" key="1">
    <citation type="journal article" date="2021" name="Proc. Natl. Acad. Sci. U.S.A.">
        <title>Three genomes in the algal genus Volvox reveal the fate of a haploid sex-determining region after a transition to homothallism.</title>
        <authorList>
            <person name="Yamamoto K."/>
            <person name="Hamaji T."/>
            <person name="Kawai-Toyooka H."/>
            <person name="Matsuzaki R."/>
            <person name="Takahashi F."/>
            <person name="Nishimura Y."/>
            <person name="Kawachi M."/>
            <person name="Noguchi H."/>
            <person name="Minakuchi Y."/>
            <person name="Umen J.G."/>
            <person name="Toyoda A."/>
            <person name="Nozaki H."/>
        </authorList>
    </citation>
    <scope>NUCLEOTIDE SEQUENCE</scope>
    <source>
        <strain evidence="2">NIES-3785</strain>
    </source>
</reference>
<protein>
    <recommendedName>
        <fullName evidence="4">Retrotransposon gag domain-containing protein</fullName>
    </recommendedName>
</protein>
<feature type="non-terminal residue" evidence="2">
    <location>
        <position position="294"/>
    </location>
</feature>